<sequence length="277" mass="28956">MTPDPQNDDRLPGDSAHGNTSPGATPPGASTHGATPPGASTHGATPPDAGDGHSGIRVIIADDQAVIRAGYATILGLHPDITVVGEAGDGRAAVELARRVRPDVIVMDVRMPVLDGIAATKILAGPGVDNPPRVLVVTTFALDRYVYDALRAGASGFLLKDSSAQQLVNAVRTIAAGESLLAPAVTQALLGRFAERVLPAAPRPDSDPRLARLTPREFEVLTAIAHGDSNAEIAHALVISHETVKTYVSRILLKLELRDRVHVVVYAYRNGLVTAQG</sequence>
<evidence type="ECO:0000256" key="6">
    <source>
        <dbReference type="SAM" id="MobiDB-lite"/>
    </source>
</evidence>
<keyword evidence="4" id="KW-0804">Transcription</keyword>
<dbReference type="Pfam" id="PF00196">
    <property type="entry name" value="GerE"/>
    <property type="match status" value="1"/>
</dbReference>
<dbReference type="InterPro" id="IPR039420">
    <property type="entry name" value="WalR-like"/>
</dbReference>
<dbReference type="Gene3D" id="3.40.50.2300">
    <property type="match status" value="1"/>
</dbReference>
<dbReference type="Pfam" id="PF00072">
    <property type="entry name" value="Response_reg"/>
    <property type="match status" value="1"/>
</dbReference>
<keyword evidence="3" id="KW-0238">DNA-binding</keyword>
<dbReference type="GO" id="GO:0000160">
    <property type="term" value="P:phosphorelay signal transduction system"/>
    <property type="evidence" value="ECO:0007669"/>
    <property type="project" value="InterPro"/>
</dbReference>
<evidence type="ECO:0000259" key="8">
    <source>
        <dbReference type="PROSITE" id="PS50110"/>
    </source>
</evidence>
<feature type="domain" description="HTH luxR-type" evidence="7">
    <location>
        <begin position="206"/>
        <end position="271"/>
    </location>
</feature>
<dbReference type="AlphaFoldDB" id="A0A4P6EBM5"/>
<dbReference type="CDD" id="cd17535">
    <property type="entry name" value="REC_NarL-like"/>
    <property type="match status" value="1"/>
</dbReference>
<feature type="domain" description="Response regulatory" evidence="8">
    <location>
        <begin position="57"/>
        <end position="175"/>
    </location>
</feature>
<dbReference type="InterPro" id="IPR016032">
    <property type="entry name" value="Sig_transdc_resp-reg_C-effctor"/>
</dbReference>
<dbReference type="PANTHER" id="PTHR43214:SF24">
    <property type="entry name" value="TRANSCRIPTIONAL REGULATORY PROTEIN NARL-RELATED"/>
    <property type="match status" value="1"/>
</dbReference>
<keyword evidence="10" id="KW-1185">Reference proteome</keyword>
<dbReference type="SUPFAM" id="SSF52172">
    <property type="entry name" value="CheY-like"/>
    <property type="match status" value="1"/>
</dbReference>
<evidence type="ECO:0000313" key="9">
    <source>
        <dbReference type="EMBL" id="QAY59602.1"/>
    </source>
</evidence>
<evidence type="ECO:0000313" key="10">
    <source>
        <dbReference type="Proteomes" id="UP000293995"/>
    </source>
</evidence>
<evidence type="ECO:0000256" key="5">
    <source>
        <dbReference type="PROSITE-ProRule" id="PRU00169"/>
    </source>
</evidence>
<dbReference type="GO" id="GO:0006355">
    <property type="term" value="P:regulation of DNA-templated transcription"/>
    <property type="evidence" value="ECO:0007669"/>
    <property type="project" value="InterPro"/>
</dbReference>
<name>A0A4P6EBM5_9MICO</name>
<dbReference type="SMART" id="SM00421">
    <property type="entry name" value="HTH_LUXR"/>
    <property type="match status" value="1"/>
</dbReference>
<dbReference type="SMART" id="SM00448">
    <property type="entry name" value="REC"/>
    <property type="match status" value="1"/>
</dbReference>
<dbReference type="EMBL" id="CP035494">
    <property type="protein sequence ID" value="QAY59602.1"/>
    <property type="molecule type" value="Genomic_DNA"/>
</dbReference>
<dbReference type="PROSITE" id="PS50043">
    <property type="entry name" value="HTH_LUXR_2"/>
    <property type="match status" value="1"/>
</dbReference>
<evidence type="ECO:0000259" key="7">
    <source>
        <dbReference type="PROSITE" id="PS50043"/>
    </source>
</evidence>
<dbReference type="CDD" id="cd06170">
    <property type="entry name" value="LuxR_C_like"/>
    <property type="match status" value="1"/>
</dbReference>
<evidence type="ECO:0000256" key="2">
    <source>
        <dbReference type="ARBA" id="ARBA00023015"/>
    </source>
</evidence>
<protein>
    <submittedName>
        <fullName evidence="9">Response regulator transcription factor</fullName>
    </submittedName>
</protein>
<keyword evidence="2" id="KW-0805">Transcription regulation</keyword>
<keyword evidence="1 5" id="KW-0597">Phosphoprotein</keyword>
<dbReference type="PANTHER" id="PTHR43214">
    <property type="entry name" value="TWO-COMPONENT RESPONSE REGULATOR"/>
    <property type="match status" value="1"/>
</dbReference>
<organism evidence="9 10">
    <name type="scientific">Microbacterium protaetiae</name>
    <dbReference type="NCBI Taxonomy" id="2509458"/>
    <lineage>
        <taxon>Bacteria</taxon>
        <taxon>Bacillati</taxon>
        <taxon>Actinomycetota</taxon>
        <taxon>Actinomycetes</taxon>
        <taxon>Micrococcales</taxon>
        <taxon>Microbacteriaceae</taxon>
        <taxon>Microbacterium</taxon>
    </lineage>
</organism>
<evidence type="ECO:0000256" key="1">
    <source>
        <dbReference type="ARBA" id="ARBA00022553"/>
    </source>
</evidence>
<dbReference type="GO" id="GO:0003677">
    <property type="term" value="F:DNA binding"/>
    <property type="evidence" value="ECO:0007669"/>
    <property type="project" value="UniProtKB-KW"/>
</dbReference>
<evidence type="ECO:0000256" key="4">
    <source>
        <dbReference type="ARBA" id="ARBA00023163"/>
    </source>
</evidence>
<feature type="modified residue" description="4-aspartylphosphate" evidence="5">
    <location>
        <position position="108"/>
    </location>
</feature>
<accession>A0A4P6EBM5</accession>
<dbReference type="OrthoDB" id="9808843at2"/>
<proteinExistence type="predicted"/>
<feature type="region of interest" description="Disordered" evidence="6">
    <location>
        <begin position="1"/>
        <end position="54"/>
    </location>
</feature>
<dbReference type="InterPro" id="IPR058245">
    <property type="entry name" value="NreC/VraR/RcsB-like_REC"/>
</dbReference>
<dbReference type="PROSITE" id="PS50110">
    <property type="entry name" value="RESPONSE_REGULATORY"/>
    <property type="match status" value="1"/>
</dbReference>
<dbReference type="InterPro" id="IPR011006">
    <property type="entry name" value="CheY-like_superfamily"/>
</dbReference>
<dbReference type="InterPro" id="IPR000792">
    <property type="entry name" value="Tscrpt_reg_LuxR_C"/>
</dbReference>
<evidence type="ECO:0000256" key="3">
    <source>
        <dbReference type="ARBA" id="ARBA00023125"/>
    </source>
</evidence>
<dbReference type="RefSeq" id="WP_129387249.1">
    <property type="nucleotide sequence ID" value="NZ_CP035494.1"/>
</dbReference>
<gene>
    <name evidence="9" type="ORF">ET475_06105</name>
</gene>
<dbReference type="SUPFAM" id="SSF46894">
    <property type="entry name" value="C-terminal effector domain of the bipartite response regulators"/>
    <property type="match status" value="1"/>
</dbReference>
<reference evidence="9 10" key="1">
    <citation type="submission" date="2019-01" db="EMBL/GenBank/DDBJ databases">
        <title>Genome sequencing of strain DFW100M-13.</title>
        <authorList>
            <person name="Heo J."/>
            <person name="Kim S.-J."/>
            <person name="Kim J.-S."/>
            <person name="Hong S.-B."/>
            <person name="Kwon S.-W."/>
        </authorList>
    </citation>
    <scope>NUCLEOTIDE SEQUENCE [LARGE SCALE GENOMIC DNA]</scope>
    <source>
        <strain evidence="9 10">DFW100M-13</strain>
    </source>
</reference>
<dbReference type="PROSITE" id="PS00622">
    <property type="entry name" value="HTH_LUXR_1"/>
    <property type="match status" value="1"/>
</dbReference>
<dbReference type="KEGG" id="mprt:ET475_06105"/>
<dbReference type="PRINTS" id="PR00038">
    <property type="entry name" value="HTHLUXR"/>
</dbReference>
<dbReference type="InterPro" id="IPR001789">
    <property type="entry name" value="Sig_transdc_resp-reg_receiver"/>
</dbReference>
<dbReference type="Proteomes" id="UP000293995">
    <property type="component" value="Chromosome"/>
</dbReference>